<feature type="transmembrane region" description="Helical" evidence="10">
    <location>
        <begin position="14"/>
        <end position="33"/>
    </location>
</feature>
<comment type="catalytic activity">
    <reaction evidence="1">
        <text>ATP + protein L-histidine = ADP + protein N-phospho-L-histidine.</text>
        <dbReference type="EC" id="2.7.13.3"/>
    </reaction>
</comment>
<keyword evidence="10" id="KW-1133">Transmembrane helix</keyword>
<evidence type="ECO:0000256" key="5">
    <source>
        <dbReference type="ARBA" id="ARBA00022741"/>
    </source>
</evidence>
<dbReference type="InterPro" id="IPR003661">
    <property type="entry name" value="HisK_dim/P_dom"/>
</dbReference>
<dbReference type="GO" id="GO:0005524">
    <property type="term" value="F:ATP binding"/>
    <property type="evidence" value="ECO:0007669"/>
    <property type="project" value="UniProtKB-KW"/>
</dbReference>
<dbReference type="KEGG" id="llp:GH975_02385"/>
<dbReference type="AlphaFoldDB" id="A0A5Q2Q991"/>
<dbReference type="InterPro" id="IPR005467">
    <property type="entry name" value="His_kinase_dom"/>
</dbReference>
<dbReference type="CDD" id="cd00082">
    <property type="entry name" value="HisKA"/>
    <property type="match status" value="1"/>
</dbReference>
<dbReference type="EC" id="2.7.13.3" evidence="2"/>
<evidence type="ECO:0000256" key="1">
    <source>
        <dbReference type="ARBA" id="ARBA00000085"/>
    </source>
</evidence>
<feature type="domain" description="Histidine kinase" evidence="11">
    <location>
        <begin position="338"/>
        <end position="550"/>
    </location>
</feature>
<evidence type="ECO:0000259" key="11">
    <source>
        <dbReference type="PROSITE" id="PS50109"/>
    </source>
</evidence>
<dbReference type="SUPFAM" id="SSF55874">
    <property type="entry name" value="ATPase domain of HSP90 chaperone/DNA topoisomerase II/histidine kinase"/>
    <property type="match status" value="1"/>
</dbReference>
<reference evidence="12 13" key="1">
    <citation type="submission" date="2019-11" db="EMBL/GenBank/DDBJ databases">
        <authorList>
            <person name="Khan S.A."/>
            <person name="Jeon C.O."/>
            <person name="Chun B.H."/>
        </authorList>
    </citation>
    <scope>NUCLEOTIDE SEQUENCE [LARGE SCALE GENOMIC DNA]</scope>
    <source>
        <strain evidence="12 13">IMCC 1097</strain>
    </source>
</reference>
<evidence type="ECO:0000256" key="2">
    <source>
        <dbReference type="ARBA" id="ARBA00012438"/>
    </source>
</evidence>
<dbReference type="InterPro" id="IPR003594">
    <property type="entry name" value="HATPase_dom"/>
</dbReference>
<keyword evidence="4" id="KW-0808">Transferase</keyword>
<keyword evidence="13" id="KW-1185">Reference proteome</keyword>
<evidence type="ECO:0000256" key="9">
    <source>
        <dbReference type="SAM" id="Coils"/>
    </source>
</evidence>
<organism evidence="12 13">
    <name type="scientific">Litorivicinus lipolyticus</name>
    <dbReference type="NCBI Taxonomy" id="418701"/>
    <lineage>
        <taxon>Bacteria</taxon>
        <taxon>Pseudomonadati</taxon>
        <taxon>Pseudomonadota</taxon>
        <taxon>Gammaproteobacteria</taxon>
        <taxon>Oceanospirillales</taxon>
        <taxon>Litorivicinaceae</taxon>
        <taxon>Litorivicinus</taxon>
    </lineage>
</organism>
<feature type="coiled-coil region" evidence="9">
    <location>
        <begin position="302"/>
        <end position="329"/>
    </location>
</feature>
<dbReference type="PANTHER" id="PTHR43065">
    <property type="entry name" value="SENSOR HISTIDINE KINASE"/>
    <property type="match status" value="1"/>
</dbReference>
<dbReference type="InterPro" id="IPR036890">
    <property type="entry name" value="HATPase_C_sf"/>
</dbReference>
<dbReference type="PROSITE" id="PS50109">
    <property type="entry name" value="HIS_KIN"/>
    <property type="match status" value="1"/>
</dbReference>
<dbReference type="SMART" id="SM00387">
    <property type="entry name" value="HATPase_c"/>
    <property type="match status" value="1"/>
</dbReference>
<dbReference type="InterPro" id="IPR017055">
    <property type="entry name" value="Sig_transdc_His_kinase_DctB"/>
</dbReference>
<evidence type="ECO:0000313" key="13">
    <source>
        <dbReference type="Proteomes" id="UP000388235"/>
    </source>
</evidence>
<accession>A0A5Q2Q991</accession>
<dbReference type="InterPro" id="IPR004358">
    <property type="entry name" value="Sig_transdc_His_kin-like_C"/>
</dbReference>
<evidence type="ECO:0000256" key="7">
    <source>
        <dbReference type="ARBA" id="ARBA00022840"/>
    </source>
</evidence>
<dbReference type="EMBL" id="CP045871">
    <property type="protein sequence ID" value="QGG79474.1"/>
    <property type="molecule type" value="Genomic_DNA"/>
</dbReference>
<keyword evidence="5" id="KW-0547">Nucleotide-binding</keyword>
<gene>
    <name evidence="12" type="ORF">GH975_02385</name>
</gene>
<protein>
    <recommendedName>
        <fullName evidence="2">histidine kinase</fullName>
        <ecNumber evidence="2">2.7.13.3</ecNumber>
    </recommendedName>
</protein>
<keyword evidence="3" id="KW-0597">Phosphoprotein</keyword>
<dbReference type="Proteomes" id="UP000388235">
    <property type="component" value="Chromosome"/>
</dbReference>
<dbReference type="OrthoDB" id="1931120at2"/>
<feature type="transmembrane region" description="Helical" evidence="10">
    <location>
        <begin position="250"/>
        <end position="271"/>
    </location>
</feature>
<evidence type="ECO:0000313" key="12">
    <source>
        <dbReference type="EMBL" id="QGG79474.1"/>
    </source>
</evidence>
<dbReference type="GO" id="GO:0000155">
    <property type="term" value="F:phosphorelay sensor kinase activity"/>
    <property type="evidence" value="ECO:0007669"/>
    <property type="project" value="InterPro"/>
</dbReference>
<keyword evidence="8" id="KW-0902">Two-component regulatory system</keyword>
<dbReference type="InterPro" id="IPR036097">
    <property type="entry name" value="HisK_dim/P_sf"/>
</dbReference>
<keyword evidence="7" id="KW-0067">ATP-binding</keyword>
<dbReference type="PRINTS" id="PR00344">
    <property type="entry name" value="BCTRLSENSOR"/>
</dbReference>
<evidence type="ECO:0000256" key="8">
    <source>
        <dbReference type="ARBA" id="ARBA00023012"/>
    </source>
</evidence>
<dbReference type="Gene3D" id="1.10.287.130">
    <property type="match status" value="1"/>
</dbReference>
<dbReference type="SUPFAM" id="SSF47384">
    <property type="entry name" value="Homodimeric domain of signal transducing histidine kinase"/>
    <property type="match status" value="1"/>
</dbReference>
<evidence type="ECO:0000256" key="3">
    <source>
        <dbReference type="ARBA" id="ARBA00022553"/>
    </source>
</evidence>
<sequence>MAKSLQALTFRRRLAFEMLFILTLVLSAAAWLYDWERASDRARASAATDAEVQVLALNALLDRYRSLPRLWAEDTQTTNWVRRGNLYALKQKATDWTYLSGAYATGVYNADGESLVWVDRESGRGRIQLLPDQISRAVRQGSLGRGSLIDAAGRPLYLFAAPVRGAAYLGAILVVVDLSQLEQQWVIANHPLVLVDQLGDVIVTNVEAIKGQPFAAASRYDRGWVTHQVRLPVMGWTLWSIERIDMGRGWVVPAMGALVGLVLWLTLARVFRRQIQSVQQERLQKSVSLRLERQVSLRTRDLRLEIEERQQAQRKLEAAQAEREQTAKLAAIGQLSTTLSHEYNQPIATVRTYAQNAQKLLAMGKHDTVADNLGFIVEQTERMSMLSKTLLGFARRSDSQLSWVDWQVSAREASILLLPRCRIQQVELQILGPPARLKADSIALTQVLLNLLSNALDAVRDTDAPQIALTGQWTEGGFQLRCSDNGPGVADAVKDQLFEPFATTKPQGSGLGLGLSLVHDLMQRFDGQVQAIGGPNGSGAIFILTFNHAQPASEP</sequence>
<dbReference type="PANTHER" id="PTHR43065:SF46">
    <property type="entry name" value="C4-DICARBOXYLATE TRANSPORT SENSOR PROTEIN DCTB"/>
    <property type="match status" value="1"/>
</dbReference>
<dbReference type="Gene3D" id="3.30.565.10">
    <property type="entry name" value="Histidine kinase-like ATPase, C-terminal domain"/>
    <property type="match status" value="1"/>
</dbReference>
<proteinExistence type="predicted"/>
<dbReference type="Pfam" id="PF02518">
    <property type="entry name" value="HATPase_c"/>
    <property type="match status" value="1"/>
</dbReference>
<evidence type="ECO:0000256" key="10">
    <source>
        <dbReference type="SAM" id="Phobius"/>
    </source>
</evidence>
<keyword evidence="6" id="KW-0418">Kinase</keyword>
<keyword evidence="9" id="KW-0175">Coiled coil</keyword>
<dbReference type="PIRSF" id="PIRSF036431">
    <property type="entry name" value="STHK_DctB"/>
    <property type="match status" value="1"/>
</dbReference>
<keyword evidence="10" id="KW-0812">Transmembrane</keyword>
<evidence type="ECO:0000256" key="6">
    <source>
        <dbReference type="ARBA" id="ARBA00022777"/>
    </source>
</evidence>
<keyword evidence="10" id="KW-0472">Membrane</keyword>
<name>A0A5Q2Q991_9GAMM</name>
<dbReference type="RefSeq" id="WP_153712978.1">
    <property type="nucleotide sequence ID" value="NZ_CP045871.1"/>
</dbReference>
<evidence type="ECO:0000256" key="4">
    <source>
        <dbReference type="ARBA" id="ARBA00022679"/>
    </source>
</evidence>